<dbReference type="WBParaSite" id="RSKR_0000747600.1">
    <property type="protein sequence ID" value="RSKR_0000747600.1"/>
    <property type="gene ID" value="RSKR_0000747600"/>
</dbReference>
<proteinExistence type="predicted"/>
<accession>A0AC35U402</accession>
<dbReference type="Proteomes" id="UP000095286">
    <property type="component" value="Unplaced"/>
</dbReference>
<evidence type="ECO:0000313" key="1">
    <source>
        <dbReference type="Proteomes" id="UP000095286"/>
    </source>
</evidence>
<evidence type="ECO:0000313" key="2">
    <source>
        <dbReference type="WBParaSite" id="RSKR_0000747600.1"/>
    </source>
</evidence>
<sequence length="778" mass="89635">MVATTIIPNKKIVAKANIEPKTVITKPNLPEHDYINYNSVNKEALGMNSEANAMIEQLRIDKDKVDAALNEGKSIVDQRHNEVDQINQRHFFESADHQYSPTFAHYHMAKPKREALRVRNKAEILLETTKIIMREKRDIFVNGTVDKKRFFEVATKEDVAKIISTTQHRAFTGERVNLGSPCIPKWYPCNINSKFRTITGWCNNIKRPHYGMAFGAMVRLLPPQYENGIDQPRIKAINGMNLYSPRIVSNIINEGHPPTDNDGFSHVASLFGQFIAHDITHAPIETNKTGGILVCSKCDSHQKVSPNCLPIEIPLDDPYYPPFVKGSERRCLPYTRSLLGDASKGYREQMVQVTPYIDLSALYGSTDCEAKELRSMVDGQMKHCEIKGANSECLPKIDKPTSCRSFPKYPCFLTGDVRSSDTSALSGLHNIFLREHNKISAQFKKINPHWNDERIYQETRRLLGALFQHMVYNEYVPLLIGPNLMHQHITYPKKAGYFEGYNYTCDGMISQAFQTSAFRFGHSLILNEFARLNGNFEKMTPNLRLVDLFNNAESMYNKKCSGFEGIILGTVGQASNKLDRFYTDDLRNRLFEVKEKNMYGFDLLSINIQRGRDHALPGYNDFRQYCGFSKLRNWKDLKNEMEPVVIKKLRRIYNNVDDIDLYVGLITEKHNYTTHLLPKTSACIVADQFARLKKCDRYFYENNVKGSLFTQKQLNQIRKYTFNRLLCDNIKMLKMIQRNPFRLHNLKTNPYIPCSQLLSVDLRQWKEKPPVKKSQTNP</sequence>
<name>A0AC35U402_9BILA</name>
<organism evidence="1 2">
    <name type="scientific">Rhabditophanes sp. KR3021</name>
    <dbReference type="NCBI Taxonomy" id="114890"/>
    <lineage>
        <taxon>Eukaryota</taxon>
        <taxon>Metazoa</taxon>
        <taxon>Ecdysozoa</taxon>
        <taxon>Nematoda</taxon>
        <taxon>Chromadorea</taxon>
        <taxon>Rhabditida</taxon>
        <taxon>Tylenchina</taxon>
        <taxon>Panagrolaimomorpha</taxon>
        <taxon>Strongyloidoidea</taxon>
        <taxon>Alloionematidae</taxon>
        <taxon>Rhabditophanes</taxon>
    </lineage>
</organism>
<reference evidence="2" key="1">
    <citation type="submission" date="2016-11" db="UniProtKB">
        <authorList>
            <consortium name="WormBaseParasite"/>
        </authorList>
    </citation>
    <scope>IDENTIFICATION</scope>
    <source>
        <strain evidence="2">KR3021</strain>
    </source>
</reference>
<protein>
    <submittedName>
        <fullName evidence="2">Peroxidasin</fullName>
    </submittedName>
</protein>